<accession>A0A7X4GLK6</accession>
<keyword evidence="2" id="KW-1185">Reference proteome</keyword>
<evidence type="ECO:0000313" key="1">
    <source>
        <dbReference type="EMBL" id="MYM65713.1"/>
    </source>
</evidence>
<evidence type="ECO:0000313" key="2">
    <source>
        <dbReference type="Proteomes" id="UP000450012"/>
    </source>
</evidence>
<dbReference type="RefSeq" id="WP_161012294.1">
    <property type="nucleotide sequence ID" value="NZ_WWCK01000001.1"/>
</dbReference>
<dbReference type="Proteomes" id="UP000450012">
    <property type="component" value="Unassembled WGS sequence"/>
</dbReference>
<organism evidence="1 2">
    <name type="scientific">Duganella rivi</name>
    <dbReference type="NCBI Taxonomy" id="2666083"/>
    <lineage>
        <taxon>Bacteria</taxon>
        <taxon>Pseudomonadati</taxon>
        <taxon>Pseudomonadota</taxon>
        <taxon>Betaproteobacteria</taxon>
        <taxon>Burkholderiales</taxon>
        <taxon>Oxalobacteraceae</taxon>
        <taxon>Telluria group</taxon>
        <taxon>Duganella</taxon>
    </lineage>
</organism>
<comment type="caution">
    <text evidence="1">The sequence shown here is derived from an EMBL/GenBank/DDBJ whole genome shotgun (WGS) entry which is preliminary data.</text>
</comment>
<reference evidence="1 2" key="1">
    <citation type="submission" date="2019-12" db="EMBL/GenBank/DDBJ databases">
        <title>Novel species isolated from a subtropical stream in China.</title>
        <authorList>
            <person name="Lu H."/>
        </authorList>
    </citation>
    <scope>NUCLEOTIDE SEQUENCE [LARGE SCALE GENOMIC DNA]</scope>
    <source>
        <strain evidence="1 2">FT55W</strain>
    </source>
</reference>
<protein>
    <submittedName>
        <fullName evidence="1">Uncharacterized protein</fullName>
    </submittedName>
</protein>
<dbReference type="EMBL" id="WWCK01000001">
    <property type="protein sequence ID" value="MYM65713.1"/>
    <property type="molecule type" value="Genomic_DNA"/>
</dbReference>
<dbReference type="AlphaFoldDB" id="A0A7X4GLK6"/>
<gene>
    <name evidence="1" type="ORF">GTP45_02555</name>
</gene>
<proteinExistence type="predicted"/>
<sequence length="100" mass="10636">MSLKKVKQVAVAAVKTASGTAGEAFENSAYTGMVARYGKDAADKIIAVELANAGETLESFDTYRRFKGKIQNNQISFLRADAEASAAGKQVLRDEGFSPS</sequence>
<name>A0A7X4GLK6_9BURK</name>